<comment type="similarity">
    <text evidence="2 5">Belongs to the flagella basal body rod proteins family.</text>
</comment>
<sequence length="546" mass="58408">MGVAYDLTALSGINGASQGMAVISNNLANAQTFAFKSSRAEFADIFSGAQTNPGRGVRVNAITQDFSQGAVMQTGRELDMAIDGEGFFILEDQSGKYPQLYTRNGSFKVDKDGYLTTQDGNKVLGYLRNDALSTETNPVFDTALNPIDLDELNKTPRATDEMQFDINLDGEATPNLVNGADPNNIAVGDSVGDTDNLKKLIAPKGDSINPGTPNGSYNGFPDFSTNKIVYDSLGGEHRLTANYYKRGVVSSASDLDLDGDANNDKYTSWIVQYTMEDKDPATGEWKTSGWRYDPASADLNGATADSGQVFELIFDTNGKLVRTYMPDYTNVQGPTDSNANGTPDDPLPHTSWVDVTGNPAMQWIVGKWQDTGGDGVYTPGTDTFTPSTGATDPLGNPKATTLEIKLDVSPMTMYSGTYNVRGVTQNGYKVGDLVGLSTGRDGVIEARYSNGRSVPVAKLALANFTDKNALEKLGGQTYAETYQSGPPSMSSPSQNGFGSLVSGAIESSNVDVANELVNLIQTQRMYQASAQVISTSKQLTQTILNL</sequence>
<comment type="function">
    <text evidence="5">A flexible structure which links the flagellar filament to the drive apparatus in the basal body.</text>
</comment>
<evidence type="ECO:0000256" key="1">
    <source>
        <dbReference type="ARBA" id="ARBA00004117"/>
    </source>
</evidence>
<evidence type="ECO:0000256" key="2">
    <source>
        <dbReference type="ARBA" id="ARBA00009677"/>
    </source>
</evidence>
<dbReference type="Pfam" id="PF22692">
    <property type="entry name" value="LlgE_F_G_D1"/>
    <property type="match status" value="1"/>
</dbReference>
<dbReference type="InterPro" id="IPR053967">
    <property type="entry name" value="LlgE_F_G-like_D1"/>
</dbReference>
<dbReference type="InterPro" id="IPR037058">
    <property type="entry name" value="Falgellar_hook_FlgE_sf"/>
</dbReference>
<keyword evidence="9" id="KW-0966">Cell projection</keyword>
<protein>
    <recommendedName>
        <fullName evidence="3 5">Flagellar hook protein FlgE</fullName>
    </recommendedName>
</protein>
<keyword evidence="9" id="KW-0969">Cilium</keyword>
<dbReference type="InterPro" id="IPR011491">
    <property type="entry name" value="FlgE_D2"/>
</dbReference>
<evidence type="ECO:0000259" key="7">
    <source>
        <dbReference type="Pfam" id="PF07559"/>
    </source>
</evidence>
<organism evidence="9 10">
    <name type="scientific">Sulfurivirga caldicuralii</name>
    <dbReference type="NCBI Taxonomy" id="364032"/>
    <lineage>
        <taxon>Bacteria</taxon>
        <taxon>Pseudomonadati</taxon>
        <taxon>Pseudomonadota</taxon>
        <taxon>Gammaproteobacteria</taxon>
        <taxon>Thiotrichales</taxon>
        <taxon>Piscirickettsiaceae</taxon>
        <taxon>Sulfurivirga</taxon>
    </lineage>
</organism>
<dbReference type="GO" id="GO:0005829">
    <property type="term" value="C:cytosol"/>
    <property type="evidence" value="ECO:0007669"/>
    <property type="project" value="TreeGrafter"/>
</dbReference>
<evidence type="ECO:0000256" key="4">
    <source>
        <dbReference type="ARBA" id="ARBA00023143"/>
    </source>
</evidence>
<evidence type="ECO:0000256" key="3">
    <source>
        <dbReference type="ARBA" id="ARBA00019015"/>
    </source>
</evidence>
<evidence type="ECO:0000259" key="6">
    <source>
        <dbReference type="Pfam" id="PF06429"/>
    </source>
</evidence>
<dbReference type="PANTHER" id="PTHR30435:SF1">
    <property type="entry name" value="FLAGELLAR HOOK PROTEIN FLGE"/>
    <property type="match status" value="1"/>
</dbReference>
<dbReference type="Proteomes" id="UP000198461">
    <property type="component" value="Unassembled WGS sequence"/>
</dbReference>
<keyword evidence="10" id="KW-1185">Reference proteome</keyword>
<accession>A0A1N6E5K9</accession>
<dbReference type="GO" id="GO:0009425">
    <property type="term" value="C:bacterial-type flagellum basal body"/>
    <property type="evidence" value="ECO:0007669"/>
    <property type="project" value="UniProtKB-SubCell"/>
</dbReference>
<feature type="domain" description="Flagellar hook protein FlgE D2" evidence="7">
    <location>
        <begin position="223"/>
        <end position="428"/>
    </location>
</feature>
<dbReference type="AlphaFoldDB" id="A0A1N6E5K9"/>
<evidence type="ECO:0000313" key="9">
    <source>
        <dbReference type="EMBL" id="SIN78318.1"/>
    </source>
</evidence>
<dbReference type="STRING" id="364032.SAMN05443662_0608"/>
<dbReference type="InterPro" id="IPR010930">
    <property type="entry name" value="Flg_bb/hook_C_dom"/>
</dbReference>
<keyword evidence="4 5" id="KW-0975">Bacterial flagellum</keyword>
<dbReference type="Pfam" id="PF07559">
    <property type="entry name" value="FlgE_D2"/>
    <property type="match status" value="1"/>
</dbReference>
<evidence type="ECO:0000313" key="10">
    <source>
        <dbReference type="Proteomes" id="UP000198461"/>
    </source>
</evidence>
<dbReference type="InterPro" id="IPR020013">
    <property type="entry name" value="Flagellar_FlgE/F/G"/>
</dbReference>
<comment type="subcellular location">
    <subcellularLocation>
        <location evidence="1 5">Bacterial flagellum basal body</location>
    </subcellularLocation>
</comment>
<dbReference type="EMBL" id="FSRE01000001">
    <property type="protein sequence ID" value="SIN78318.1"/>
    <property type="molecule type" value="Genomic_DNA"/>
</dbReference>
<dbReference type="Pfam" id="PF06429">
    <property type="entry name" value="Flg_bbr_C"/>
    <property type="match status" value="1"/>
</dbReference>
<dbReference type="GO" id="GO:0071978">
    <property type="term" value="P:bacterial-type flagellum-dependent swarming motility"/>
    <property type="evidence" value="ECO:0007669"/>
    <property type="project" value="TreeGrafter"/>
</dbReference>
<feature type="domain" description="Flagellar basal-body/hook protein C-terminal" evidence="6">
    <location>
        <begin position="502"/>
        <end position="546"/>
    </location>
</feature>
<feature type="domain" description="Flagellar hook protein FlgE/F/G-like D1" evidence="8">
    <location>
        <begin position="81"/>
        <end position="146"/>
    </location>
</feature>
<dbReference type="Gene3D" id="2.60.98.20">
    <property type="entry name" value="Flagellar hook protein FlgE"/>
    <property type="match status" value="1"/>
</dbReference>
<dbReference type="SUPFAM" id="SSF117143">
    <property type="entry name" value="Flagellar hook protein flgE"/>
    <property type="match status" value="1"/>
</dbReference>
<dbReference type="OrthoDB" id="8578401at2"/>
<dbReference type="RefSeq" id="WP_074200893.1">
    <property type="nucleotide sequence ID" value="NZ_FSRE01000001.1"/>
</dbReference>
<dbReference type="PANTHER" id="PTHR30435">
    <property type="entry name" value="FLAGELLAR PROTEIN"/>
    <property type="match status" value="1"/>
</dbReference>
<dbReference type="GO" id="GO:0009424">
    <property type="term" value="C:bacterial-type flagellum hook"/>
    <property type="evidence" value="ECO:0007669"/>
    <property type="project" value="TreeGrafter"/>
</dbReference>
<proteinExistence type="inferred from homology"/>
<gene>
    <name evidence="9" type="ORF">SAMN05443662_0608</name>
</gene>
<name>A0A1N6E5K9_9GAMM</name>
<keyword evidence="9" id="KW-0282">Flagellum</keyword>
<evidence type="ECO:0000259" key="8">
    <source>
        <dbReference type="Pfam" id="PF22692"/>
    </source>
</evidence>
<reference evidence="9 10" key="1">
    <citation type="submission" date="2016-11" db="EMBL/GenBank/DDBJ databases">
        <authorList>
            <person name="Jaros S."/>
            <person name="Januszkiewicz K."/>
            <person name="Wedrychowicz H."/>
        </authorList>
    </citation>
    <scope>NUCLEOTIDE SEQUENCE [LARGE SCALE GENOMIC DNA]</scope>
    <source>
        <strain evidence="9 10">DSM 17737</strain>
    </source>
</reference>
<dbReference type="InterPro" id="IPR037925">
    <property type="entry name" value="FlgE/F/G-like"/>
</dbReference>
<evidence type="ECO:0000256" key="5">
    <source>
        <dbReference type="RuleBase" id="RU362116"/>
    </source>
</evidence>
<dbReference type="NCBIfam" id="TIGR03506">
    <property type="entry name" value="FlgEFG_subfam"/>
    <property type="match status" value="1"/>
</dbReference>